<keyword evidence="2" id="KW-1185">Reference proteome</keyword>
<proteinExistence type="predicted"/>
<evidence type="ECO:0000313" key="2">
    <source>
        <dbReference type="Proteomes" id="UP000827445"/>
    </source>
</evidence>
<name>A0AAE7SUW7_9CAUD</name>
<protein>
    <submittedName>
        <fullName evidence="1">Uncharacterized protein</fullName>
    </submittedName>
</protein>
<dbReference type="Proteomes" id="UP000827445">
    <property type="component" value="Segment"/>
</dbReference>
<evidence type="ECO:0000313" key="1">
    <source>
        <dbReference type="EMBL" id="QXP45181.1"/>
    </source>
</evidence>
<dbReference type="EMBL" id="MZ398135">
    <property type="protein sequence ID" value="QXP45181.1"/>
    <property type="molecule type" value="Genomic_DNA"/>
</dbReference>
<gene>
    <name evidence="1" type="ORF">cd2_055</name>
</gene>
<organism evidence="1 2">
    <name type="scientific">Carnobacterium phage cd2</name>
    <dbReference type="NCBI Taxonomy" id="2849244"/>
    <lineage>
        <taxon>Viruses</taxon>
        <taxon>Duplodnaviria</taxon>
        <taxon>Heunggongvirae</taxon>
        <taxon>Uroviricota</taxon>
        <taxon>Caudoviricetes</taxon>
        <taxon>Carnodivirus</taxon>
        <taxon>Carnodivirus cd2-like</taxon>
    </lineage>
</organism>
<reference evidence="1 2" key="1">
    <citation type="journal article" date="2021" name="Microbiol. Resour. Announc.">
        <title>Genome Sequences of Bacteriophages cd2, cd3, and cd4, which Specifically Target Carnobacterium divergens.</title>
        <authorList>
            <person name="Zhang P."/>
            <person name="Britton A.P."/>
            <person name="Visser K.A."/>
            <person name="Welke C.A."/>
            <person name="Wassink H."/>
            <person name="Prins E."/>
            <person name="Yang X."/>
            <person name="Martin-Visscher L.A."/>
        </authorList>
    </citation>
    <scope>NUCLEOTIDE SEQUENCE [LARGE SCALE GENOMIC DNA]</scope>
    <source>
        <strain evidence="2">cd2</strain>
    </source>
</reference>
<accession>A0AAE7SUW7</accession>
<sequence>MNLEDFKVDEGFNYDGVAMCLGIGNESIELDIESLKLLNEAIEVAILAYEKSVDSNE</sequence>